<feature type="domain" description="Histidine kinase N-terminal 7TM region" evidence="2">
    <location>
        <begin position="57"/>
        <end position="268"/>
    </location>
</feature>
<feature type="transmembrane region" description="Helical" evidence="1">
    <location>
        <begin position="46"/>
        <end position="67"/>
    </location>
</feature>
<dbReference type="BioCyc" id="ESIR717961:G136L-1887-MONOMER"/>
<gene>
    <name evidence="3" type="ORF">ES1_22660</name>
</gene>
<keyword evidence="1" id="KW-0472">Membrane</keyword>
<feature type="transmembrane region" description="Helical" evidence="1">
    <location>
        <begin position="145"/>
        <end position="170"/>
    </location>
</feature>
<evidence type="ECO:0000313" key="4">
    <source>
        <dbReference type="Proteomes" id="UP000007050"/>
    </source>
</evidence>
<reference evidence="3 4" key="1">
    <citation type="submission" date="2010-03" db="EMBL/GenBank/DDBJ databases">
        <title>The genome sequence of Eubacterium siraeum V10Sc8a.</title>
        <authorList>
            <consortium name="metaHIT consortium -- http://www.metahit.eu/"/>
            <person name="Pajon A."/>
            <person name="Turner K."/>
            <person name="Parkhill J."/>
            <person name="Duncan S."/>
            <person name="Flint H."/>
        </authorList>
    </citation>
    <scope>NUCLEOTIDE SEQUENCE [LARGE SCALE GENOMIC DNA]</scope>
    <source>
        <strain evidence="3 4">V10Sc8a</strain>
    </source>
</reference>
<evidence type="ECO:0000259" key="2">
    <source>
        <dbReference type="Pfam" id="PF16927"/>
    </source>
</evidence>
<accession>D4MMX2</accession>
<dbReference type="AlphaFoldDB" id="D4MMX2"/>
<keyword evidence="1" id="KW-1133">Transmembrane helix</keyword>
<dbReference type="PATRIC" id="fig|717961.3.peg.2400"/>
<dbReference type="InterPro" id="IPR031621">
    <property type="entry name" value="HisKA_7TM"/>
</dbReference>
<protein>
    <recommendedName>
        <fullName evidence="2">Histidine kinase N-terminal 7TM region domain-containing protein</fullName>
    </recommendedName>
</protein>
<name>D4MMX2_9FIRM</name>
<organism evidence="3 4">
    <name type="scientific">[Eubacterium] siraeum V10Sc8a</name>
    <dbReference type="NCBI Taxonomy" id="717961"/>
    <lineage>
        <taxon>Bacteria</taxon>
        <taxon>Bacillati</taxon>
        <taxon>Bacillota</taxon>
        <taxon>Clostridia</taxon>
        <taxon>Eubacteriales</taxon>
        <taxon>Oscillospiraceae</taxon>
        <taxon>Oscillospiraceae incertae sedis</taxon>
    </lineage>
</organism>
<feature type="transmembrane region" description="Helical" evidence="1">
    <location>
        <begin position="20"/>
        <end position="40"/>
    </location>
</feature>
<feature type="transmembrane region" description="Helical" evidence="1">
    <location>
        <begin position="182"/>
        <end position="207"/>
    </location>
</feature>
<keyword evidence="1" id="KW-0812">Transmembrane</keyword>
<sequence length="565" mass="64482">MLYWNKRGEQMKKRIARSSVLHIILIITAIAAAMLCRQLDRIVTMQIFGIIRSLIYIFMFLIWGITLRNRIVQIQAKRFMTSIAGLIVFWVAIRSVKFIIAESPLAVRMLWYMYYIPMIFIPMFALLVALSLGKPENYRLPAVTSLLYVASVLMVIFVLTNDLHCLVFRFPREREMWNDRDYSYAGGYYIVAGYMLLCTIGAFVALISKCRIPKARKTFIMPLLPVVAMVIYTLLYVSGEITGGTFIHRLAGDMTITVSLLTALSFEFCIQCGLIRSNTYYIQLLRPCTVPALITDNDYNILLSSDCAEKIGREIMQMAKSSPVMLSNGKRLSSAKIKGGCVLWLDDLSELIEINDKLAEAKDDLKDDYDLICEEYDLRNREAHILERDRIYDRISRETSGQIAVLNSLTDSFEMSEDEDERRKLLGKMVVIGAYLKRRNNLIFISERSSMISEKELYLAFLELTDNLELYGVTCGLNIRLNKPVPAVAVMEMFDTFEKMIELSLDNLSAVNISVTLNDGIFTMTVTAESSTDFAVMNGDFVTAVCDDDGEWQIVYRREAKRCKA</sequence>
<dbReference type="HOGENOM" id="CLU_036063_0_0_9"/>
<evidence type="ECO:0000256" key="1">
    <source>
        <dbReference type="SAM" id="Phobius"/>
    </source>
</evidence>
<evidence type="ECO:0000313" key="3">
    <source>
        <dbReference type="EMBL" id="CBL35105.1"/>
    </source>
</evidence>
<feature type="transmembrane region" description="Helical" evidence="1">
    <location>
        <begin position="219"/>
        <end position="239"/>
    </location>
</feature>
<dbReference type="KEGG" id="esr:ES1_22660"/>
<proteinExistence type="predicted"/>
<dbReference type="EMBL" id="FP929059">
    <property type="protein sequence ID" value="CBL35105.1"/>
    <property type="molecule type" value="Genomic_DNA"/>
</dbReference>
<dbReference type="Pfam" id="PF16927">
    <property type="entry name" value="HisKA_7TM"/>
    <property type="match status" value="1"/>
</dbReference>
<reference evidence="3 4" key="2">
    <citation type="submission" date="2010-03" db="EMBL/GenBank/DDBJ databases">
        <authorList>
            <person name="Pajon A."/>
        </authorList>
    </citation>
    <scope>NUCLEOTIDE SEQUENCE [LARGE SCALE GENOMIC DNA]</scope>
    <source>
        <strain evidence="3 4">V10Sc8a</strain>
    </source>
</reference>
<feature type="transmembrane region" description="Helical" evidence="1">
    <location>
        <begin position="112"/>
        <end position="133"/>
    </location>
</feature>
<dbReference type="Proteomes" id="UP000007050">
    <property type="component" value="Chromosome"/>
</dbReference>
<feature type="transmembrane region" description="Helical" evidence="1">
    <location>
        <begin position="79"/>
        <end position="100"/>
    </location>
</feature>